<keyword evidence="1" id="KW-0472">Membrane</keyword>
<dbReference type="RefSeq" id="WP_034237709.1">
    <property type="nucleotide sequence ID" value="NZ_AQRA01000001.1"/>
</dbReference>
<protein>
    <submittedName>
        <fullName evidence="2">Uncharacterized protein</fullName>
    </submittedName>
</protein>
<dbReference type="SUPFAM" id="SSF52266">
    <property type="entry name" value="SGNH hydrolase"/>
    <property type="match status" value="1"/>
</dbReference>
<keyword evidence="3" id="KW-1185">Reference proteome</keyword>
<dbReference type="Proteomes" id="UP000023541">
    <property type="component" value="Unassembled WGS sequence"/>
</dbReference>
<dbReference type="OrthoDB" id="1159004at2"/>
<evidence type="ECO:0000256" key="1">
    <source>
        <dbReference type="SAM" id="Phobius"/>
    </source>
</evidence>
<gene>
    <name evidence="2" type="ORF">ATO12_00680</name>
</gene>
<keyword evidence="1" id="KW-1133">Transmembrane helix</keyword>
<name>A0A023BZE2_9FLAO</name>
<reference evidence="2 3" key="1">
    <citation type="submission" date="2014-04" db="EMBL/GenBank/DDBJ databases">
        <title>Aquimarina sp. 22II-S11-z7 Genome Sequencing.</title>
        <authorList>
            <person name="Lai Q."/>
        </authorList>
    </citation>
    <scope>NUCLEOTIDE SEQUENCE [LARGE SCALE GENOMIC DNA]</scope>
    <source>
        <strain evidence="2 3">22II-S11-z7</strain>
    </source>
</reference>
<feature type="transmembrane region" description="Helical" evidence="1">
    <location>
        <begin position="7"/>
        <end position="25"/>
    </location>
</feature>
<proteinExistence type="predicted"/>
<comment type="caution">
    <text evidence="2">The sequence shown here is derived from an EMBL/GenBank/DDBJ whole genome shotgun (WGS) entry which is preliminary data.</text>
</comment>
<organism evidence="2 3">
    <name type="scientific">Aquimarina atlantica</name>
    <dbReference type="NCBI Taxonomy" id="1317122"/>
    <lineage>
        <taxon>Bacteria</taxon>
        <taxon>Pseudomonadati</taxon>
        <taxon>Bacteroidota</taxon>
        <taxon>Flavobacteriia</taxon>
        <taxon>Flavobacteriales</taxon>
        <taxon>Flavobacteriaceae</taxon>
        <taxon>Aquimarina</taxon>
    </lineage>
</organism>
<dbReference type="eggNOG" id="COG2755">
    <property type="taxonomic scope" value="Bacteria"/>
</dbReference>
<dbReference type="STRING" id="1317122.ATO12_00680"/>
<sequence length="321" mass="36856">MKYIKKIVVYVIILEAFNLVIGLFYNGTDTFLSFTGFNDPPLYYDMDSLYGVTRQKNAKQMMHYPWGGIVNEINSHGFRDDEFNDDGVLVVGNSFVEGFGMNKEDRFSEIIEQELDITINNAGSGGVWTPIQGIVLLEHLLKSEKLDCSKIVFVMTPGEVVNIGKRNPKNDPGRNYPYREGDSIVFHKAKYNSFGNNLSLPSKVKRFCKSLLMFKIFNTFKYYGAAKGKKKELDFDEKKLDWIIKKIEDQKFDQVIDIVVINNLGRMHLNGITEYRNDSDKIHFHVVEFPDELSNYFVANGHLSEKGNKVLAEILKPIFKN</sequence>
<dbReference type="AlphaFoldDB" id="A0A023BZE2"/>
<keyword evidence="1" id="KW-0812">Transmembrane</keyword>
<evidence type="ECO:0000313" key="2">
    <source>
        <dbReference type="EMBL" id="EZH75324.1"/>
    </source>
</evidence>
<dbReference type="EMBL" id="AQRA01000001">
    <property type="protein sequence ID" value="EZH75324.1"/>
    <property type="molecule type" value="Genomic_DNA"/>
</dbReference>
<accession>A0A023BZE2</accession>
<evidence type="ECO:0000313" key="3">
    <source>
        <dbReference type="Proteomes" id="UP000023541"/>
    </source>
</evidence>